<evidence type="ECO:0000256" key="1">
    <source>
        <dbReference type="ARBA" id="ARBA00022729"/>
    </source>
</evidence>
<dbReference type="STRING" id="119641.SAMN05421842_10773"/>
<reference evidence="4 5" key="1">
    <citation type="submission" date="2016-10" db="EMBL/GenBank/DDBJ databases">
        <authorList>
            <person name="de Groot N.N."/>
        </authorList>
    </citation>
    <scope>NUCLEOTIDE SEQUENCE [LARGE SCALE GENOMIC DNA]</scope>
    <source>
        <strain evidence="4 5">DSM 12992</strain>
    </source>
</reference>
<dbReference type="InterPro" id="IPR010611">
    <property type="entry name" value="3D_dom"/>
</dbReference>
<dbReference type="PANTHER" id="PTHR39160">
    <property type="entry name" value="CELL WALL-BINDING PROTEIN YOCH"/>
    <property type="match status" value="1"/>
</dbReference>
<dbReference type="PANTHER" id="PTHR39160:SF4">
    <property type="entry name" value="RESUSCITATION-PROMOTING FACTOR RPFB"/>
    <property type="match status" value="1"/>
</dbReference>
<dbReference type="Pfam" id="PF07501">
    <property type="entry name" value="G5"/>
    <property type="match status" value="1"/>
</dbReference>
<gene>
    <name evidence="4" type="ORF">SAMN05421842_10773</name>
</gene>
<keyword evidence="5" id="KW-1185">Reference proteome</keyword>
<keyword evidence="2" id="KW-0472">Membrane</keyword>
<dbReference type="InterPro" id="IPR036908">
    <property type="entry name" value="RlpA-like_sf"/>
</dbReference>
<dbReference type="InterPro" id="IPR011098">
    <property type="entry name" value="G5_dom"/>
</dbReference>
<evidence type="ECO:0000256" key="2">
    <source>
        <dbReference type="SAM" id="Phobius"/>
    </source>
</evidence>
<dbReference type="Gene3D" id="2.20.230.10">
    <property type="entry name" value="Resuscitation-promoting factor rpfb"/>
    <property type="match status" value="1"/>
</dbReference>
<dbReference type="AlphaFoldDB" id="A0A1I1L5Y5"/>
<proteinExistence type="predicted"/>
<keyword evidence="1" id="KW-0732">Signal</keyword>
<dbReference type="EMBL" id="FOMG01000007">
    <property type="protein sequence ID" value="SFC67942.1"/>
    <property type="molecule type" value="Genomic_DNA"/>
</dbReference>
<evidence type="ECO:0000259" key="3">
    <source>
        <dbReference type="PROSITE" id="PS51109"/>
    </source>
</evidence>
<dbReference type="Gene3D" id="2.40.40.10">
    <property type="entry name" value="RlpA-like domain"/>
    <property type="match status" value="1"/>
</dbReference>
<dbReference type="GO" id="GO:0019867">
    <property type="term" value="C:outer membrane"/>
    <property type="evidence" value="ECO:0007669"/>
    <property type="project" value="InterPro"/>
</dbReference>
<dbReference type="Proteomes" id="UP000199263">
    <property type="component" value="Unassembled WGS sequence"/>
</dbReference>
<dbReference type="CDD" id="cd22786">
    <property type="entry name" value="DPBB_YuiC-like"/>
    <property type="match status" value="1"/>
</dbReference>
<dbReference type="SUPFAM" id="SSF50685">
    <property type="entry name" value="Barwin-like endoglucanases"/>
    <property type="match status" value="1"/>
</dbReference>
<organism evidence="4 5">
    <name type="scientific">Clostridium uliginosum</name>
    <dbReference type="NCBI Taxonomy" id="119641"/>
    <lineage>
        <taxon>Bacteria</taxon>
        <taxon>Bacillati</taxon>
        <taxon>Bacillota</taxon>
        <taxon>Clostridia</taxon>
        <taxon>Eubacteriales</taxon>
        <taxon>Clostridiaceae</taxon>
        <taxon>Clostridium</taxon>
    </lineage>
</organism>
<evidence type="ECO:0000313" key="4">
    <source>
        <dbReference type="EMBL" id="SFC67942.1"/>
    </source>
</evidence>
<feature type="transmembrane region" description="Helical" evidence="2">
    <location>
        <begin position="48"/>
        <end position="66"/>
    </location>
</feature>
<dbReference type="InterPro" id="IPR051933">
    <property type="entry name" value="Resuscitation_pf_RpfB"/>
</dbReference>
<dbReference type="Pfam" id="PF03990">
    <property type="entry name" value="DUF348"/>
    <property type="match status" value="2"/>
</dbReference>
<dbReference type="SMART" id="SM01208">
    <property type="entry name" value="G5"/>
    <property type="match status" value="1"/>
</dbReference>
<feature type="domain" description="G5" evidence="3">
    <location>
        <begin position="186"/>
        <end position="266"/>
    </location>
</feature>
<evidence type="ECO:0000313" key="5">
    <source>
        <dbReference type="Proteomes" id="UP000199263"/>
    </source>
</evidence>
<dbReference type="GO" id="GO:0009254">
    <property type="term" value="P:peptidoglycan turnover"/>
    <property type="evidence" value="ECO:0007669"/>
    <property type="project" value="InterPro"/>
</dbReference>
<name>A0A1I1L5Y5_9CLOT</name>
<keyword evidence="2" id="KW-0812">Transmembrane</keyword>
<sequence>MQEVISLTRLKVLGYNSVDALAKGGKSMIEKLKDYFKRSFSNGPKAKIILVAVVITVVATATVMSMRKTLTISIDGKEETFVTYKGTVKDVLQDNKIELSDKDKVQPSLESRVSEKATIQVKKAIPVDIVANGTTLTVQTAENTIGDMLKTESDTLKEQGVEFNEAVDDVSPTLESEIQEDLKVQVVKVETKDVVEKEVINFDTIVEKDSNLDSSVQKVKSEGTNGEKEITYQVVYKDGAQVSKEVKSTKTLVDPQNKVVLKGTGQVYASRGAGNLNYKKKLDCTATAYSGHSTTATGRTPVRNAGSLSTIAVDPSVIPLGSKVYVEGYGYAIAADTGSAIKGNKIDLFLNSSSECNSWGRRSVNLLVIAYPGEW</sequence>
<dbReference type="InterPro" id="IPR007137">
    <property type="entry name" value="DUF348"/>
</dbReference>
<accession>A0A1I1L5Y5</accession>
<keyword evidence="2" id="KW-1133">Transmembrane helix</keyword>
<dbReference type="PROSITE" id="PS51109">
    <property type="entry name" value="G5"/>
    <property type="match status" value="1"/>
</dbReference>
<dbReference type="GO" id="GO:0004553">
    <property type="term" value="F:hydrolase activity, hydrolyzing O-glycosyl compounds"/>
    <property type="evidence" value="ECO:0007669"/>
    <property type="project" value="InterPro"/>
</dbReference>
<protein>
    <submittedName>
        <fullName evidence="4">Uncharacterized conserved protein YabE, contains G5 and tandem DUF348 domains</fullName>
    </submittedName>
</protein>
<dbReference type="Pfam" id="PF06725">
    <property type="entry name" value="3D"/>
    <property type="match status" value="1"/>
</dbReference>